<gene>
    <name evidence="3" type="ORF">HTAM1171_LOCUS2633</name>
</gene>
<protein>
    <recommendedName>
        <fullName evidence="2">AB hydrolase-1 domain-containing protein</fullName>
    </recommendedName>
</protein>
<dbReference type="Gene3D" id="3.40.50.1820">
    <property type="entry name" value="alpha/beta hydrolase"/>
    <property type="match status" value="1"/>
</dbReference>
<evidence type="ECO:0000313" key="3">
    <source>
        <dbReference type="EMBL" id="CAD9476651.1"/>
    </source>
</evidence>
<dbReference type="PRINTS" id="PR00111">
    <property type="entry name" value="ABHYDROLASE"/>
</dbReference>
<feature type="domain" description="AB hydrolase-1" evidence="2">
    <location>
        <begin position="61"/>
        <end position="293"/>
    </location>
</feature>
<organism evidence="3">
    <name type="scientific">Helicotheca tamesis</name>
    <dbReference type="NCBI Taxonomy" id="374047"/>
    <lineage>
        <taxon>Eukaryota</taxon>
        <taxon>Sar</taxon>
        <taxon>Stramenopiles</taxon>
        <taxon>Ochrophyta</taxon>
        <taxon>Bacillariophyta</taxon>
        <taxon>Mediophyceae</taxon>
        <taxon>Lithodesmiophycidae</taxon>
        <taxon>Lithodesmiales</taxon>
        <taxon>Lithodesmiaceae</taxon>
        <taxon>Helicotheca</taxon>
    </lineage>
</organism>
<dbReference type="EMBL" id="HBGV01004351">
    <property type="protein sequence ID" value="CAD9476651.1"/>
    <property type="molecule type" value="Transcribed_RNA"/>
</dbReference>
<accession>A0A7S2H065</accession>
<proteinExistence type="predicted"/>
<dbReference type="PANTHER" id="PTHR43798:SF24">
    <property type="entry name" value="CIS-3-ALKYL-4-ALKYLOXETAN-2-ONE DECARBOXYLASE"/>
    <property type="match status" value="1"/>
</dbReference>
<dbReference type="Pfam" id="PF00561">
    <property type="entry name" value="Abhydrolase_1"/>
    <property type="match status" value="1"/>
</dbReference>
<dbReference type="SUPFAM" id="SSF53474">
    <property type="entry name" value="alpha/beta-Hydrolases"/>
    <property type="match status" value="1"/>
</dbReference>
<dbReference type="InterPro" id="IPR000639">
    <property type="entry name" value="Epox_hydrolase-like"/>
</dbReference>
<dbReference type="PRINTS" id="PR00412">
    <property type="entry name" value="EPOXHYDRLASE"/>
</dbReference>
<evidence type="ECO:0000259" key="2">
    <source>
        <dbReference type="Pfam" id="PF00561"/>
    </source>
</evidence>
<dbReference type="InterPro" id="IPR050266">
    <property type="entry name" value="AB_hydrolase_sf"/>
</dbReference>
<sequence>MLLMLVALSLILTIALFWAITSNALKLRQEELEAMYATADSKFVDVDGVRMHYMDQGKGEVVLLLHGSFLSLQSWDSLTMELVRAGYRVIRPDLLTSGLTSEDPYGDYSVDRNVELVKILTEILGVKKMAILGTSYGGIIGFHYAARCPEKVSKLVLMNCGGLPRTKKQGGNSRVGAVFMWLFTKHMTKGMVGGFLKKNFIKPYSPPKSLIENCYDFRRRIGRNQESNLMMKQFQTGDPESTLAKVQAPTLIMWGMDNLTLTHLDADVFEHWLTGAPTIKKKYHGAGHYMFLEIPEQVNSDVRDFINGDIDDQLRVTQRAIATSNRQE</sequence>
<dbReference type="InterPro" id="IPR000073">
    <property type="entry name" value="AB_hydrolase_1"/>
</dbReference>
<keyword evidence="1" id="KW-0732">Signal</keyword>
<evidence type="ECO:0000256" key="1">
    <source>
        <dbReference type="SAM" id="SignalP"/>
    </source>
</evidence>
<feature type="chain" id="PRO_5030622755" description="AB hydrolase-1 domain-containing protein" evidence="1">
    <location>
        <begin position="25"/>
        <end position="328"/>
    </location>
</feature>
<dbReference type="InterPro" id="IPR029058">
    <property type="entry name" value="AB_hydrolase_fold"/>
</dbReference>
<name>A0A7S2H065_9STRA</name>
<dbReference type="GO" id="GO:0016020">
    <property type="term" value="C:membrane"/>
    <property type="evidence" value="ECO:0007669"/>
    <property type="project" value="TreeGrafter"/>
</dbReference>
<reference evidence="3" key="1">
    <citation type="submission" date="2021-01" db="EMBL/GenBank/DDBJ databases">
        <authorList>
            <person name="Corre E."/>
            <person name="Pelletier E."/>
            <person name="Niang G."/>
            <person name="Scheremetjew M."/>
            <person name="Finn R."/>
            <person name="Kale V."/>
            <person name="Holt S."/>
            <person name="Cochrane G."/>
            <person name="Meng A."/>
            <person name="Brown T."/>
            <person name="Cohen L."/>
        </authorList>
    </citation>
    <scope>NUCLEOTIDE SEQUENCE</scope>
    <source>
        <strain evidence="3">CCMP826</strain>
    </source>
</reference>
<feature type="signal peptide" evidence="1">
    <location>
        <begin position="1"/>
        <end position="24"/>
    </location>
</feature>
<dbReference type="AlphaFoldDB" id="A0A7S2H065"/>
<dbReference type="PANTHER" id="PTHR43798">
    <property type="entry name" value="MONOACYLGLYCEROL LIPASE"/>
    <property type="match status" value="1"/>
</dbReference>
<dbReference type="GO" id="GO:0003824">
    <property type="term" value="F:catalytic activity"/>
    <property type="evidence" value="ECO:0007669"/>
    <property type="project" value="InterPro"/>
</dbReference>